<dbReference type="NCBIfam" id="TIGR01537">
    <property type="entry name" value="portal_HK97"/>
    <property type="match status" value="1"/>
</dbReference>
<evidence type="ECO:0000313" key="3">
    <source>
        <dbReference type="Proteomes" id="UP001549145"/>
    </source>
</evidence>
<feature type="compositionally biased region" description="Gly residues" evidence="1">
    <location>
        <begin position="367"/>
        <end position="383"/>
    </location>
</feature>
<name>A0ABV2L806_9HYPH</name>
<dbReference type="Pfam" id="PF04860">
    <property type="entry name" value="Phage_portal"/>
    <property type="match status" value="1"/>
</dbReference>
<protein>
    <submittedName>
        <fullName evidence="2">HK97 family phage portal protein</fullName>
    </submittedName>
</protein>
<comment type="caution">
    <text evidence="2">The sequence shown here is derived from an EMBL/GenBank/DDBJ whole genome shotgun (WGS) entry which is preliminary data.</text>
</comment>
<feature type="region of interest" description="Disordered" evidence="1">
    <location>
        <begin position="363"/>
        <end position="384"/>
    </location>
</feature>
<keyword evidence="3" id="KW-1185">Reference proteome</keyword>
<sequence length="595" mass="61863">MANLLSRLVRRAAPPDTKAAPQAGIGVAFYGEGRASWTPRDIGALAREGFQRNAIVHRAVRLVAEAAAALPVGLVGEGTAEPHPLEALLARPNPRQGGAALLESLYGHLMVSGNAYLQATNLDGSPRELHALRPDRMRVVPGPDGWPSAYEYVVGGRTLRFDQGGEGVPPILHLTLFHPTDDHYGLSPMEAAAVALDIHNAAGAWNKALLDNAARPSGALVFATQSGSTLSDAQFTRLKSELEANYQGAGNAGRPLLLEGGLDWKPLALSPKDMDFVEAKSGAAREIALAFGVPPLLLGLPGDNTHANYAEANRAFYRQTVIPLVRRTAEALAHWLEPAFGPARLEPDLDAIEALAPRAREPVAPRAGGGFPHRGGEARGGGLRADAGRVSEIGPREVVALVEEGRAVGPRAGIGVAIAHVQGGRVPALAEAVIGRDGEVGLGLPEGHEADGAGIEVEAHLRPGRLHREGVAANETGHRLPDREGGAQAIRVGLQPVAQGIGLRFAGDDGDQGGGVDEDRHAPLSSSKNALSAASPVGAGSGWRARRAANRSRSGTTGAIRASSAETARWTASDFVTPAASARRATSAAVRSSLM</sequence>
<dbReference type="InterPro" id="IPR006944">
    <property type="entry name" value="Phage/GTA_portal"/>
</dbReference>
<gene>
    <name evidence="2" type="ORF">ABID43_003022</name>
</gene>
<dbReference type="Proteomes" id="UP001549145">
    <property type="component" value="Unassembled WGS sequence"/>
</dbReference>
<evidence type="ECO:0000256" key="1">
    <source>
        <dbReference type="SAM" id="MobiDB-lite"/>
    </source>
</evidence>
<feature type="region of interest" description="Disordered" evidence="1">
    <location>
        <begin position="503"/>
        <end position="568"/>
    </location>
</feature>
<organism evidence="2 3">
    <name type="scientific">Methylobacterium goesingense</name>
    <dbReference type="NCBI Taxonomy" id="243690"/>
    <lineage>
        <taxon>Bacteria</taxon>
        <taxon>Pseudomonadati</taxon>
        <taxon>Pseudomonadota</taxon>
        <taxon>Alphaproteobacteria</taxon>
        <taxon>Hyphomicrobiales</taxon>
        <taxon>Methylobacteriaceae</taxon>
        <taxon>Methylobacterium</taxon>
    </lineage>
</organism>
<evidence type="ECO:0000313" key="2">
    <source>
        <dbReference type="EMBL" id="MET3693472.1"/>
    </source>
</evidence>
<feature type="compositionally biased region" description="Low complexity" evidence="1">
    <location>
        <begin position="523"/>
        <end position="538"/>
    </location>
</feature>
<accession>A0ABV2L806</accession>
<proteinExistence type="predicted"/>
<reference evidence="2 3" key="1">
    <citation type="submission" date="2024-06" db="EMBL/GenBank/DDBJ databases">
        <title>Genomic Encyclopedia of Type Strains, Phase IV (KMG-IV): sequencing the most valuable type-strain genomes for metagenomic binning, comparative biology and taxonomic classification.</title>
        <authorList>
            <person name="Goeker M."/>
        </authorList>
    </citation>
    <scope>NUCLEOTIDE SEQUENCE [LARGE SCALE GENOMIC DNA]</scope>
    <source>
        <strain evidence="2 3">DSM 21331</strain>
    </source>
</reference>
<dbReference type="InterPro" id="IPR006427">
    <property type="entry name" value="Portal_HK97"/>
</dbReference>
<dbReference type="EMBL" id="JBEPMM010000008">
    <property type="protein sequence ID" value="MET3693472.1"/>
    <property type="molecule type" value="Genomic_DNA"/>
</dbReference>